<comment type="caution">
    <text evidence="1">The sequence shown here is derived from an EMBL/GenBank/DDBJ whole genome shotgun (WGS) entry which is preliminary data.</text>
</comment>
<sequence length="772" mass="86203">MMLRVGAYTLESRDDLFTTCSHHVDSQLLALKARGLSRLVIMTKSDYASATVEHTPPSLPHLNFDILTYIMACITRRTDLLSLMCTCSSLYAAGIPALLRSSCSIQADNLLPFYEFLISKGPSSFMALRDLHLFDGHFRLRGIELSSADVDILVDVLQKATKLNSLTLDCGPLLGLSGDLPHAITSLTSLRSLSIWGPADAHREYVLTRLQSPLQRVSLPLSGRDIFQILKNFHHSLEYARLSWGKVVESGVQFTKLTHLELFACFHLRLCILGPALPNLHSLVLANTQMYAHEDEADDLREENSRFQQDRASPVWKLSYLSTDLGGIYALNLQLRVPTVEIMNIMLDPDDDVSWLPGSMSLFRPIRLSVWLMACELDDPRILPEIITQDIKDMRFWNLTVEFTKNIGFAEYMNLLVDELTRLAVHLKCDLLVLTLTVISAGKSIDKDLDQLDEGPIIHHIMDTIASLKVINFEWNVETTRRQHWLRHDHEDGVSEIVPTSHNIAKKLEDELRSTYFPAEAPADLTHASSTLRPPACSLPRTTRFTIRPMMSPSEHTCQCTAIAGLTPFHTEPIAMSPNFDTLTHIMACIADTKDLLAFMSTCADLYSAGIPTILGFPHTIHSGNLQPFYTFLVSKGPSSFTALRNLQLSFQPEDVKQEDIMSNASIAEIVADILRKSTKLQVLQLGSDFLSQTDEIYDAISSLTTLRVLTLWGKFGQSADLALTRLRSPLTTVDVDFCSEVKDGLAVLANFSTTLERATIKFAMLSSQHGS</sequence>
<accession>A0ACC1T569</accession>
<protein>
    <submittedName>
        <fullName evidence="1">Uncharacterized protein</fullName>
    </submittedName>
</protein>
<proteinExistence type="predicted"/>
<keyword evidence="2" id="KW-1185">Reference proteome</keyword>
<gene>
    <name evidence="1" type="ORF">NM688_g3864</name>
</gene>
<dbReference type="EMBL" id="JANHOG010000593">
    <property type="protein sequence ID" value="KAJ3552986.1"/>
    <property type="molecule type" value="Genomic_DNA"/>
</dbReference>
<name>A0ACC1T569_9APHY</name>
<reference evidence="1" key="1">
    <citation type="submission" date="2022-07" db="EMBL/GenBank/DDBJ databases">
        <title>Genome Sequence of Phlebia brevispora.</title>
        <authorList>
            <person name="Buettner E."/>
        </authorList>
    </citation>
    <scope>NUCLEOTIDE SEQUENCE</scope>
    <source>
        <strain evidence="1">MPL23</strain>
    </source>
</reference>
<evidence type="ECO:0000313" key="2">
    <source>
        <dbReference type="Proteomes" id="UP001148662"/>
    </source>
</evidence>
<evidence type="ECO:0000313" key="1">
    <source>
        <dbReference type="EMBL" id="KAJ3552986.1"/>
    </source>
</evidence>
<dbReference type="Proteomes" id="UP001148662">
    <property type="component" value="Unassembled WGS sequence"/>
</dbReference>
<organism evidence="1 2">
    <name type="scientific">Phlebia brevispora</name>
    <dbReference type="NCBI Taxonomy" id="194682"/>
    <lineage>
        <taxon>Eukaryota</taxon>
        <taxon>Fungi</taxon>
        <taxon>Dikarya</taxon>
        <taxon>Basidiomycota</taxon>
        <taxon>Agaricomycotina</taxon>
        <taxon>Agaricomycetes</taxon>
        <taxon>Polyporales</taxon>
        <taxon>Meruliaceae</taxon>
        <taxon>Phlebia</taxon>
    </lineage>
</organism>